<feature type="domain" description="Fibronectin type-III" evidence="1">
    <location>
        <begin position="533"/>
        <end position="630"/>
    </location>
</feature>
<sequence length="1335" mass="140228">MKIRQLVFWVISLSFWFIFTTCEKDKDEPTGKFKVEITDLTVSQIKYKHAALIARVEVSGNHEIGSHGFCYSPEPAPDKSDSLVNLGRFTAEESFSASIERLLPATRYYFRAFVDLPGGTIFSKEVSFTTLKTGKPSIQTDSVSSLTSGSAIFNATILSDSGLVVTGRGFTWGQHAVPGMMDSIREIDTPADNFSLNLTGLEAATTYYVQAFASNEAGTSFGNLLEFITLPEIPVVITGEAADLTTNSATCSGEVNTDGGAQVISRGTCWSTSENPTIFSSHTSDGAGTGLFTSYLGNLSSGTKYYYRAYATNSAGTAYGNQRSFLTLSDPVLPTVSTGEVTNITTTYALSGGNVLSDGGLAVTARGLCWSIKPGPSLKDTYSTDGSGTGSFITNIINLAPGTKYYVRAYATNSLGTAYGNEVSFTTETVHTVPTVTTTAATAVTSGSAVSGGNVTNTGGDAVTARGVCWSTSQNPTITNSHTIDGSGSGAYSSNITGLTASTTYYVRAYATNISGTAYGNQISFTTSAAVTLPSLTTAGISSISSNSAVSGGTISSDGGASVTARGVCWSINQNPTISNAHTTDGTGTGTFTSNITGLNASTTYYVRAYATNSAGTAYGDQKSFTTSPSATVPSVTTANVTNITSTTAISGGNVTSTGGAAVTLRGVCWSTSQNPTIFNAHTSDGSGTGSFVSSLEGLLPSTTYYIRAYATNSQGTAYGNQLSFTTSPTITIPTVTTASVTNITSSTATSGGNVTASGGAAVSARGVCWSTSQNPTLSDSHTTDGSGTGSFVSNLSGLSPSTTYYVRAYATNSQGTAYGNEASFVTNVNEFICGVSTVTDSDGNIYNTVQIENQCWMAENIKVGTFINSTVGQTNNGLTEKYCYQNDPGNCDTYGGLYQWDESMNYTSAPGSQGVCMEGWRIPMYGEWVELINHLGGASLAGGPLKEVGIVHWNSPNTGATNLSNFTALPGGHYHEDYSGIGTSGIFSSSTEYDISQSYYFTLKYNNTNVANYGGYKTSARSVRCIKNNSNAILPSVLTGNVSSITNNSCLCGGEVTHSGNSVVNARGVCWSTMTSPTLDDFYTVDGSGTGPFTSVISGLVPNTTYYIRAYASNVVGTFYGNELSFTTTASGFVCGNILTISHIAGEVAPVSKTVNYGTVETNLTGSNKCWITQNLGADRQALSATDNTEASSGWYWQFNREQGYKHDGTNRTPNTTWTSMGYVTDWLPSNDPCAILLGSEWRLPTGTEWGNADATGGWDNYNETFGSVLKLHTAGSLNYSDGMLVGRGSSGEFWSSSNILPDGAWYLYFSNGISAMGYIDNWDYGMTLRCLRD</sequence>
<dbReference type="SMART" id="SM00710">
    <property type="entry name" value="PbH1"/>
    <property type="match status" value="7"/>
</dbReference>
<dbReference type="EMBL" id="VSSQ01000153">
    <property type="protein sequence ID" value="MPL81719.1"/>
    <property type="molecule type" value="Genomic_DNA"/>
</dbReference>
<dbReference type="InterPro" id="IPR003961">
    <property type="entry name" value="FN3_dom"/>
</dbReference>
<dbReference type="PROSITE" id="PS50853">
    <property type="entry name" value="FN3"/>
    <property type="match status" value="5"/>
</dbReference>
<dbReference type="Pfam" id="PF09603">
    <property type="entry name" value="Fib_succ_major"/>
    <property type="match status" value="1"/>
</dbReference>
<feature type="domain" description="Fibronectin type-III" evidence="1">
    <location>
        <begin position="1035"/>
        <end position="1132"/>
    </location>
</feature>
<dbReference type="SMART" id="SM00060">
    <property type="entry name" value="FN3"/>
    <property type="match status" value="7"/>
</dbReference>
<dbReference type="InterPro" id="IPR006626">
    <property type="entry name" value="PbH1"/>
</dbReference>
<comment type="caution">
    <text evidence="2">The sequence shown here is derived from an EMBL/GenBank/DDBJ whole genome shotgun (WGS) entry which is preliminary data.</text>
</comment>
<proteinExistence type="predicted"/>
<reference evidence="2" key="1">
    <citation type="submission" date="2019-08" db="EMBL/GenBank/DDBJ databases">
        <authorList>
            <person name="Kucharzyk K."/>
            <person name="Murdoch R.W."/>
            <person name="Higgins S."/>
            <person name="Loffler F."/>
        </authorList>
    </citation>
    <scope>NUCLEOTIDE SEQUENCE</scope>
</reference>
<protein>
    <recommendedName>
        <fullName evidence="1">Fibronectin type-III domain-containing protein</fullName>
    </recommendedName>
</protein>
<gene>
    <name evidence="2" type="ORF">SDC9_27649</name>
</gene>
<dbReference type="SUPFAM" id="SSF49265">
    <property type="entry name" value="Fibronectin type III"/>
    <property type="match status" value="3"/>
</dbReference>
<evidence type="ECO:0000313" key="2">
    <source>
        <dbReference type="EMBL" id="MPL81719.1"/>
    </source>
</evidence>
<name>A0A644URR3_9ZZZZ</name>
<dbReference type="NCBIfam" id="TIGR02145">
    <property type="entry name" value="Fib_succ_major"/>
    <property type="match status" value="1"/>
</dbReference>
<accession>A0A644URR3</accession>
<feature type="domain" description="Fibronectin type-III" evidence="1">
    <location>
        <begin position="633"/>
        <end position="730"/>
    </location>
</feature>
<evidence type="ECO:0000259" key="1">
    <source>
        <dbReference type="PROSITE" id="PS50853"/>
    </source>
</evidence>
<organism evidence="2">
    <name type="scientific">bioreactor metagenome</name>
    <dbReference type="NCBI Taxonomy" id="1076179"/>
    <lineage>
        <taxon>unclassified sequences</taxon>
        <taxon>metagenomes</taxon>
        <taxon>ecological metagenomes</taxon>
    </lineage>
</organism>
<dbReference type="InterPro" id="IPR036116">
    <property type="entry name" value="FN3_sf"/>
</dbReference>
<feature type="domain" description="Fibronectin type-III" evidence="1">
    <location>
        <begin position="135"/>
        <end position="232"/>
    </location>
</feature>
<feature type="domain" description="Fibronectin type-III" evidence="1">
    <location>
        <begin position="333"/>
        <end position="435"/>
    </location>
</feature>
<dbReference type="InterPro" id="IPR011871">
    <property type="entry name" value="Fib_succ_major"/>
</dbReference>